<sequence length="56" mass="6131">MLSQASSVSINLNYWRFGDYLGIGCGAHGKITFPDGRILRTAKNPPPARVYGRPLP</sequence>
<evidence type="ECO:0000313" key="2">
    <source>
        <dbReference type="EMBL" id="STW46699.1"/>
    </source>
</evidence>
<protein>
    <submittedName>
        <fullName evidence="2">Radical SAM protein</fullName>
    </submittedName>
</protein>
<organism evidence="2 3">
    <name type="scientific">Klebsiella pneumoniae</name>
    <dbReference type="NCBI Taxonomy" id="573"/>
    <lineage>
        <taxon>Bacteria</taxon>
        <taxon>Pseudomonadati</taxon>
        <taxon>Pseudomonadota</taxon>
        <taxon>Gammaproteobacteria</taxon>
        <taxon>Enterobacterales</taxon>
        <taxon>Enterobacteriaceae</taxon>
        <taxon>Klebsiella/Raoultella group</taxon>
        <taxon>Klebsiella</taxon>
        <taxon>Klebsiella pneumoniae complex</taxon>
    </lineage>
</organism>
<accession>A0A378FS91</accession>
<dbReference type="EMBL" id="UGNC01000005">
    <property type="protein sequence ID" value="STW46699.1"/>
    <property type="molecule type" value="Genomic_DNA"/>
</dbReference>
<gene>
    <name evidence="2" type="ORF">NCTC9617_03226</name>
</gene>
<proteinExistence type="predicted"/>
<dbReference type="Proteomes" id="UP000255167">
    <property type="component" value="Unassembled WGS sequence"/>
</dbReference>
<name>A0A378FS91_KLEPN</name>
<evidence type="ECO:0000313" key="3">
    <source>
        <dbReference type="Proteomes" id="UP000255167"/>
    </source>
</evidence>
<dbReference type="InterPro" id="IPR058240">
    <property type="entry name" value="rSAM_sf"/>
</dbReference>
<comment type="cofactor">
    <cofactor evidence="1">
        <name>[4Fe-4S] cluster</name>
        <dbReference type="ChEBI" id="CHEBI:49883"/>
    </cofactor>
</comment>
<dbReference type="AlphaFoldDB" id="A0A378FS91"/>
<reference evidence="2 3" key="1">
    <citation type="submission" date="2018-06" db="EMBL/GenBank/DDBJ databases">
        <authorList>
            <consortium name="Pathogen Informatics"/>
            <person name="Doyle S."/>
        </authorList>
    </citation>
    <scope>NUCLEOTIDE SEQUENCE [LARGE SCALE GENOMIC DNA]</scope>
    <source>
        <strain evidence="2 3">NCTC9617</strain>
    </source>
</reference>
<dbReference type="SUPFAM" id="SSF102114">
    <property type="entry name" value="Radical SAM enzymes"/>
    <property type="match status" value="1"/>
</dbReference>
<evidence type="ECO:0000256" key="1">
    <source>
        <dbReference type="ARBA" id="ARBA00001966"/>
    </source>
</evidence>